<keyword evidence="1" id="KW-0812">Transmembrane</keyword>
<keyword evidence="1" id="KW-1133">Transmembrane helix</keyword>
<gene>
    <name evidence="2" type="ORF">MiSe_05980</name>
</gene>
<name>A0AAV3WZP1_9CYAN</name>
<dbReference type="EMBL" id="BLAY01000005">
    <property type="protein sequence ID" value="GET35852.1"/>
    <property type="molecule type" value="Genomic_DNA"/>
</dbReference>
<reference evidence="2" key="1">
    <citation type="submission" date="2019-10" db="EMBL/GenBank/DDBJ databases">
        <title>Draft genome sequece of Microseira wollei NIES-4236.</title>
        <authorList>
            <person name="Yamaguchi H."/>
            <person name="Suzuki S."/>
            <person name="Kawachi M."/>
        </authorList>
    </citation>
    <scope>NUCLEOTIDE SEQUENCE</scope>
    <source>
        <strain evidence="2">NIES-4236</strain>
    </source>
</reference>
<organism evidence="2 3">
    <name type="scientific">Microseira wollei NIES-4236</name>
    <dbReference type="NCBI Taxonomy" id="2530354"/>
    <lineage>
        <taxon>Bacteria</taxon>
        <taxon>Bacillati</taxon>
        <taxon>Cyanobacteriota</taxon>
        <taxon>Cyanophyceae</taxon>
        <taxon>Oscillatoriophycideae</taxon>
        <taxon>Aerosakkonematales</taxon>
        <taxon>Aerosakkonemataceae</taxon>
        <taxon>Microseira</taxon>
    </lineage>
</organism>
<dbReference type="AlphaFoldDB" id="A0AAV3WZP1"/>
<feature type="transmembrane region" description="Helical" evidence="1">
    <location>
        <begin position="29"/>
        <end position="51"/>
    </location>
</feature>
<dbReference type="RefSeq" id="WP_226574615.1">
    <property type="nucleotide sequence ID" value="NZ_BLAY01000005.1"/>
</dbReference>
<proteinExistence type="predicted"/>
<keyword evidence="3" id="KW-1185">Reference proteome</keyword>
<protein>
    <submittedName>
        <fullName evidence="2">Uncharacterized protein</fullName>
    </submittedName>
</protein>
<evidence type="ECO:0000256" key="1">
    <source>
        <dbReference type="SAM" id="Phobius"/>
    </source>
</evidence>
<evidence type="ECO:0000313" key="2">
    <source>
        <dbReference type="EMBL" id="GET35852.1"/>
    </source>
</evidence>
<comment type="caution">
    <text evidence="2">The sequence shown here is derived from an EMBL/GenBank/DDBJ whole genome shotgun (WGS) entry which is preliminary data.</text>
</comment>
<keyword evidence="1" id="KW-0472">Membrane</keyword>
<accession>A0AAV3WZP1</accession>
<evidence type="ECO:0000313" key="3">
    <source>
        <dbReference type="Proteomes" id="UP001050975"/>
    </source>
</evidence>
<dbReference type="Proteomes" id="UP001050975">
    <property type="component" value="Unassembled WGS sequence"/>
</dbReference>
<sequence length="83" mass="9202">MLAFILIFVVALVAWSLHLMEQAVEHKEFSLMLAGTLVASAAAAMLVVYFLMGDCISYLTTAHSPYSSYSSQELVDTYLTNYQ</sequence>